<dbReference type="InterPro" id="IPR036514">
    <property type="entry name" value="SGNH_hydro_sf"/>
</dbReference>
<feature type="domain" description="Sialate O-acetylesterase" evidence="3">
    <location>
        <begin position="105"/>
        <end position="352"/>
    </location>
</feature>
<dbReference type="PANTHER" id="PTHR22901:SF0">
    <property type="entry name" value="SIALATE O-ACETYLESTERASE"/>
    <property type="match status" value="1"/>
</dbReference>
<keyword evidence="5" id="KW-1185">Reference proteome</keyword>
<evidence type="ECO:0000313" key="4">
    <source>
        <dbReference type="EMBL" id="MEZ7516647.1"/>
    </source>
</evidence>
<feature type="chain" id="PRO_5046790127" evidence="2">
    <location>
        <begin position="21"/>
        <end position="459"/>
    </location>
</feature>
<evidence type="ECO:0000256" key="1">
    <source>
        <dbReference type="ARBA" id="ARBA00022801"/>
    </source>
</evidence>
<dbReference type="Proteomes" id="UP001568894">
    <property type="component" value="Unassembled WGS sequence"/>
</dbReference>
<dbReference type="Pfam" id="PF03629">
    <property type="entry name" value="SASA"/>
    <property type="match status" value="1"/>
</dbReference>
<keyword evidence="2" id="KW-0732">Signal</keyword>
<keyword evidence="1" id="KW-0378">Hydrolase</keyword>
<reference evidence="4 5" key="1">
    <citation type="submission" date="2023-05" db="EMBL/GenBank/DDBJ databases">
        <title>Adaptations of aquatic viruses from atmosphere-close ecosystems of the Central Arctic Ocean.</title>
        <authorList>
            <person name="Rahlff J."/>
            <person name="Holmfeldt K."/>
        </authorList>
    </citation>
    <scope>NUCLEOTIDE SEQUENCE [LARGE SCALE GENOMIC DNA]</scope>
    <source>
        <strain evidence="4 5">Arc14</strain>
    </source>
</reference>
<comment type="caution">
    <text evidence="4">The sequence shown here is derived from an EMBL/GenBank/DDBJ whole genome shotgun (WGS) entry which is preliminary data.</text>
</comment>
<dbReference type="InterPro" id="IPR005181">
    <property type="entry name" value="SASA"/>
</dbReference>
<feature type="signal peptide" evidence="2">
    <location>
        <begin position="1"/>
        <end position="20"/>
    </location>
</feature>
<dbReference type="RefSeq" id="WP_300286083.1">
    <property type="nucleotide sequence ID" value="NZ_JASMRN010000017.1"/>
</dbReference>
<evidence type="ECO:0000313" key="5">
    <source>
        <dbReference type="Proteomes" id="UP001568894"/>
    </source>
</evidence>
<protein>
    <submittedName>
        <fullName evidence="4">Sialate O-acetylesterase</fullName>
    </submittedName>
</protein>
<dbReference type="SUPFAM" id="SSF52266">
    <property type="entry name" value="SGNH hydrolase"/>
    <property type="match status" value="1"/>
</dbReference>
<evidence type="ECO:0000259" key="3">
    <source>
        <dbReference type="Pfam" id="PF03629"/>
    </source>
</evidence>
<evidence type="ECO:0000256" key="2">
    <source>
        <dbReference type="SAM" id="SignalP"/>
    </source>
</evidence>
<accession>A0ABV4KIC8</accession>
<sequence length="459" mass="51696">MKINIFTYVLLLFLSQVTMANVSLPAIFNDNMVLQRNSEVVIWGWGNPSEEIKIKPSWDNQEYTVKANNQARWEVKVKTTKEGGPYTISIKGYNEVVLKNILLGEVWLLSGQSNMEMSASWGIKNGDEEVQKANYPNIRFFTVPKLTAETPQNNLLGNWTECSPESMKYFSAVGYFFAKQLHTDLKDVPIGLISSNWGGTPAEIWIAEDVVNNDETLSSNAKKLNEQEYGPRMPGRAYNAMIYPLEKFKIAGALWYQGESNVGSSTYDQTLSALITSWRKAWNEDFPFYFVQIAPYKTGTNNYSNVTLRNSQRKVLNQVKNTGMVVISDVSDTIDIHPKDKKSVGIRLANLALKETYKTNSNLVNGPLYKSVKADKNKIVVDFDAAEGLHFLDRKDTQFEIAGADDVYFSAEATIKSNQVILTSKKVKEPVKVRFAWGNTIQSNLFNKANLPASCFISE</sequence>
<name>A0ABV4KIC8_9FLAO</name>
<organism evidence="4 5">
    <name type="scientific">Flavobacterium frigidarium</name>
    <dbReference type="NCBI Taxonomy" id="99286"/>
    <lineage>
        <taxon>Bacteria</taxon>
        <taxon>Pseudomonadati</taxon>
        <taxon>Bacteroidota</taxon>
        <taxon>Flavobacteriia</taxon>
        <taxon>Flavobacteriales</taxon>
        <taxon>Flavobacteriaceae</taxon>
        <taxon>Flavobacterium</taxon>
    </lineage>
</organism>
<dbReference type="EMBL" id="JASMRN010000017">
    <property type="protein sequence ID" value="MEZ7516647.1"/>
    <property type="molecule type" value="Genomic_DNA"/>
</dbReference>
<gene>
    <name evidence="4" type="ORF">QO192_15315</name>
</gene>
<dbReference type="Gene3D" id="3.40.50.1110">
    <property type="entry name" value="SGNH hydrolase"/>
    <property type="match status" value="1"/>
</dbReference>
<dbReference type="InterPro" id="IPR039329">
    <property type="entry name" value="SIAE"/>
</dbReference>
<proteinExistence type="predicted"/>
<dbReference type="PANTHER" id="PTHR22901">
    <property type="entry name" value="SIALATE O-ACETYLESTERASE"/>
    <property type="match status" value="1"/>
</dbReference>